<dbReference type="CDD" id="cd23428">
    <property type="entry name" value="beta-trefoil_Ricin_SPI"/>
    <property type="match status" value="1"/>
</dbReference>
<dbReference type="AlphaFoldDB" id="A0A0C9ZGE0"/>
<protein>
    <submittedName>
        <fullName evidence="2">Uncharacterized protein</fullName>
    </submittedName>
</protein>
<reference evidence="2 3" key="1">
    <citation type="submission" date="2014-04" db="EMBL/GenBank/DDBJ databases">
        <authorList>
            <consortium name="DOE Joint Genome Institute"/>
            <person name="Kuo A."/>
            <person name="Kohler A."/>
            <person name="Costa M.D."/>
            <person name="Nagy L.G."/>
            <person name="Floudas D."/>
            <person name="Copeland A."/>
            <person name="Barry K.W."/>
            <person name="Cichocki N."/>
            <person name="Veneault-Fourrey C."/>
            <person name="LaButti K."/>
            <person name="Lindquist E.A."/>
            <person name="Lipzen A."/>
            <person name="Lundell T."/>
            <person name="Morin E."/>
            <person name="Murat C."/>
            <person name="Sun H."/>
            <person name="Tunlid A."/>
            <person name="Henrissat B."/>
            <person name="Grigoriev I.V."/>
            <person name="Hibbett D.S."/>
            <person name="Martin F."/>
            <person name="Nordberg H.P."/>
            <person name="Cantor M.N."/>
            <person name="Hua S.X."/>
        </authorList>
    </citation>
    <scope>NUCLEOTIDE SEQUENCE [LARGE SCALE GENOMIC DNA]</scope>
    <source>
        <strain evidence="2 3">441</strain>
    </source>
</reference>
<evidence type="ECO:0000256" key="1">
    <source>
        <dbReference type="SAM" id="MobiDB-lite"/>
    </source>
</evidence>
<organism evidence="2 3">
    <name type="scientific">Pisolithus microcarpus 441</name>
    <dbReference type="NCBI Taxonomy" id="765257"/>
    <lineage>
        <taxon>Eukaryota</taxon>
        <taxon>Fungi</taxon>
        <taxon>Dikarya</taxon>
        <taxon>Basidiomycota</taxon>
        <taxon>Agaricomycotina</taxon>
        <taxon>Agaricomycetes</taxon>
        <taxon>Agaricomycetidae</taxon>
        <taxon>Boletales</taxon>
        <taxon>Sclerodermatineae</taxon>
        <taxon>Pisolithaceae</taxon>
        <taxon>Pisolithus</taxon>
    </lineage>
</organism>
<dbReference type="EMBL" id="KN833751">
    <property type="protein sequence ID" value="KIK21542.1"/>
    <property type="molecule type" value="Genomic_DNA"/>
</dbReference>
<dbReference type="Proteomes" id="UP000054018">
    <property type="component" value="Unassembled WGS sequence"/>
</dbReference>
<evidence type="ECO:0000313" key="2">
    <source>
        <dbReference type="EMBL" id="KIK21542.1"/>
    </source>
</evidence>
<feature type="compositionally biased region" description="Acidic residues" evidence="1">
    <location>
        <begin position="299"/>
        <end position="310"/>
    </location>
</feature>
<dbReference type="OrthoDB" id="2672443at2759"/>
<dbReference type="Gene3D" id="2.80.10.50">
    <property type="match status" value="2"/>
</dbReference>
<gene>
    <name evidence="2" type="ORF">PISMIDRAFT_681227</name>
</gene>
<reference evidence="3" key="2">
    <citation type="submission" date="2015-01" db="EMBL/GenBank/DDBJ databases">
        <title>Evolutionary Origins and Diversification of the Mycorrhizal Mutualists.</title>
        <authorList>
            <consortium name="DOE Joint Genome Institute"/>
            <consortium name="Mycorrhizal Genomics Consortium"/>
            <person name="Kohler A."/>
            <person name="Kuo A."/>
            <person name="Nagy L.G."/>
            <person name="Floudas D."/>
            <person name="Copeland A."/>
            <person name="Barry K.W."/>
            <person name="Cichocki N."/>
            <person name="Veneault-Fourrey C."/>
            <person name="LaButti K."/>
            <person name="Lindquist E.A."/>
            <person name="Lipzen A."/>
            <person name="Lundell T."/>
            <person name="Morin E."/>
            <person name="Murat C."/>
            <person name="Riley R."/>
            <person name="Ohm R."/>
            <person name="Sun H."/>
            <person name="Tunlid A."/>
            <person name="Henrissat B."/>
            <person name="Grigoriev I.V."/>
            <person name="Hibbett D.S."/>
            <person name="Martin F."/>
        </authorList>
    </citation>
    <scope>NUCLEOTIDE SEQUENCE [LARGE SCALE GENOMIC DNA]</scope>
    <source>
        <strain evidence="3">441</strain>
    </source>
</reference>
<dbReference type="HOGENOM" id="CLU_754625_0_0_1"/>
<proteinExistence type="predicted"/>
<name>A0A0C9ZGE0_9AGAM</name>
<keyword evidence="3" id="KW-1185">Reference proteome</keyword>
<accession>A0A0C9ZGE0</accession>
<evidence type="ECO:0000313" key="3">
    <source>
        <dbReference type="Proteomes" id="UP000054018"/>
    </source>
</evidence>
<feature type="region of interest" description="Disordered" evidence="1">
    <location>
        <begin position="298"/>
        <end position="324"/>
    </location>
</feature>
<sequence length="367" mass="40881">MTSKPRPDPPSGDYVIYSLIDGPLGIAPDVGLAGASGRVRVIVPSLGFYPQKFHVELVKGSDHIYEITVDGKNTQDDRQLVYASNKEAQKWVITRYRDAYKIVKLNTSLLWTDPGRDSGDRRQIRLHPPANTSLGSLSDISPGQLFKFGVPPEQKLPSGNYRIYSLVSNQPLGIQAILGYRPDVPVVEPAQPRITSRADPVVVPVPGAAPQTFTVRQVNGSEDTYVITIDRKNTRDERNLVYAFENEPAQEWVITYRENQGAYTIVKMRTGGAWTDPRGFPNNLLGDSTLPEGEQIAIPDDEPDVPEGEGVEQPSVESAIGRRIPPPRFRRQIVLERLVRLERGPPPTFPQNQLFNFVAFDLPPRPE</sequence>